<dbReference type="EMBL" id="JALXSQ010000005">
    <property type="protein sequence ID" value="MCT2042171.1"/>
    <property type="molecule type" value="Genomic_DNA"/>
</dbReference>
<dbReference type="RefSeq" id="WP_260103797.1">
    <property type="nucleotide sequence ID" value="NZ_JALXSQ010000005.1"/>
</dbReference>
<feature type="compositionally biased region" description="Low complexity" evidence="1">
    <location>
        <begin position="110"/>
        <end position="120"/>
    </location>
</feature>
<gene>
    <name evidence="3" type="ORF">M3D15_02270</name>
</gene>
<name>A0ABT2HV28_9MICO</name>
<proteinExistence type="predicted"/>
<evidence type="ECO:0000256" key="1">
    <source>
        <dbReference type="SAM" id="MobiDB-lite"/>
    </source>
</evidence>
<evidence type="ECO:0000313" key="4">
    <source>
        <dbReference type="Proteomes" id="UP001525379"/>
    </source>
</evidence>
<accession>A0ABT2HV28</accession>
<feature type="chain" id="PRO_5047371965" evidence="2">
    <location>
        <begin position="33"/>
        <end position="120"/>
    </location>
</feature>
<keyword evidence="2" id="KW-0732">Signal</keyword>
<reference evidence="3 4" key="1">
    <citation type="submission" date="2022-04" db="EMBL/GenBank/DDBJ databases">
        <title>Human microbiome associated bacterial genomes.</title>
        <authorList>
            <person name="Sandstrom S."/>
            <person name="Salamzade R."/>
            <person name="Kalan L.R."/>
        </authorList>
    </citation>
    <scope>NUCLEOTIDE SEQUENCE [LARGE SCALE GENOMIC DNA]</scope>
    <source>
        <strain evidence="4">p3-SID1799</strain>
    </source>
</reference>
<keyword evidence="4" id="KW-1185">Reference proteome</keyword>
<evidence type="ECO:0000313" key="3">
    <source>
        <dbReference type="EMBL" id="MCT2042171.1"/>
    </source>
</evidence>
<sequence>MSRSFRVAVALAMTAAFCAPLAGALAPAPAVAAADPRIVVTEISTNPTGADNFEFFEIANASTAPVDLGAEGYTFAYSYVDGVDQTKDAPLDGMKLTATSPDRVPRSSRSRVSSTRAAMQ</sequence>
<comment type="caution">
    <text evidence="3">The sequence shown here is derived from an EMBL/GenBank/DDBJ whole genome shotgun (WGS) entry which is preliminary data.</text>
</comment>
<dbReference type="Proteomes" id="UP001525379">
    <property type="component" value="Unassembled WGS sequence"/>
</dbReference>
<feature type="region of interest" description="Disordered" evidence="1">
    <location>
        <begin position="88"/>
        <end position="120"/>
    </location>
</feature>
<evidence type="ECO:0000256" key="2">
    <source>
        <dbReference type="SAM" id="SignalP"/>
    </source>
</evidence>
<feature type="signal peptide" evidence="2">
    <location>
        <begin position="1"/>
        <end position="32"/>
    </location>
</feature>
<protein>
    <submittedName>
        <fullName evidence="3">Lamin tail domain-containing protein</fullName>
    </submittedName>
</protein>
<organism evidence="3 4">
    <name type="scientific">Pseudoclavibacter albus</name>
    <dbReference type="NCBI Taxonomy" id="272241"/>
    <lineage>
        <taxon>Bacteria</taxon>
        <taxon>Bacillati</taxon>
        <taxon>Actinomycetota</taxon>
        <taxon>Actinomycetes</taxon>
        <taxon>Micrococcales</taxon>
        <taxon>Microbacteriaceae</taxon>
        <taxon>Pseudoclavibacter</taxon>
    </lineage>
</organism>